<organism evidence="1 2">
    <name type="scientific">Micromonospora halophytica</name>
    <dbReference type="NCBI Taxonomy" id="47864"/>
    <lineage>
        <taxon>Bacteria</taxon>
        <taxon>Bacillati</taxon>
        <taxon>Actinomycetota</taxon>
        <taxon>Actinomycetes</taxon>
        <taxon>Micromonosporales</taxon>
        <taxon>Micromonosporaceae</taxon>
        <taxon>Micromonospora</taxon>
    </lineage>
</organism>
<evidence type="ECO:0000313" key="2">
    <source>
        <dbReference type="Proteomes" id="UP000199408"/>
    </source>
</evidence>
<sequence>MTAAVGVPTGVVVPTDAIYGILPAVDSAVRRTRWKTAAGSAESGK</sequence>
<dbReference type="AlphaFoldDB" id="A0A1C5HLE4"/>
<dbReference type="EMBL" id="FMDN01000005">
    <property type="protein sequence ID" value="SCG46832.1"/>
    <property type="molecule type" value="Genomic_DNA"/>
</dbReference>
<name>A0A1C5HLE4_9ACTN</name>
<protein>
    <submittedName>
        <fullName evidence="1">Uncharacterized protein</fullName>
    </submittedName>
</protein>
<evidence type="ECO:0000313" key="1">
    <source>
        <dbReference type="EMBL" id="SCG46832.1"/>
    </source>
</evidence>
<proteinExistence type="predicted"/>
<reference evidence="2" key="1">
    <citation type="submission" date="2016-06" db="EMBL/GenBank/DDBJ databases">
        <authorList>
            <person name="Varghese N."/>
        </authorList>
    </citation>
    <scope>NUCLEOTIDE SEQUENCE [LARGE SCALE GENOMIC DNA]</scope>
    <source>
        <strain evidence="2">DSM 43171</strain>
    </source>
</reference>
<accession>A0A1C5HLE4</accession>
<keyword evidence="2" id="KW-1185">Reference proteome</keyword>
<dbReference type="Proteomes" id="UP000199408">
    <property type="component" value="Unassembled WGS sequence"/>
</dbReference>
<gene>
    <name evidence="1" type="ORF">GA0070560_10522</name>
</gene>